<dbReference type="Gene3D" id="2.40.10.10">
    <property type="entry name" value="Trypsin-like serine proteases"/>
    <property type="match status" value="1"/>
</dbReference>
<accession>A0A8S0YSW6</accession>
<comment type="caution">
    <text evidence="5">The sequence shown here is derived from an EMBL/GenBank/DDBJ whole genome shotgun (WGS) entry which is preliminary data.</text>
</comment>
<feature type="domain" description="Peptidase S1" evidence="4">
    <location>
        <begin position="219"/>
        <end position="478"/>
    </location>
</feature>
<evidence type="ECO:0000313" key="5">
    <source>
        <dbReference type="EMBL" id="CAB3222456.1"/>
    </source>
</evidence>
<dbReference type="PANTHER" id="PTHR24252:SF7">
    <property type="entry name" value="HYALIN"/>
    <property type="match status" value="1"/>
</dbReference>
<dbReference type="Gene3D" id="4.10.400.10">
    <property type="entry name" value="Low-density Lipoprotein Receptor"/>
    <property type="match status" value="1"/>
</dbReference>
<evidence type="ECO:0000313" key="6">
    <source>
        <dbReference type="Proteomes" id="UP000494106"/>
    </source>
</evidence>
<comment type="caution">
    <text evidence="2">Lacks conserved residue(s) required for the propagation of feature annotation.</text>
</comment>
<dbReference type="EMBL" id="CADEBC010000088">
    <property type="protein sequence ID" value="CAB3222456.1"/>
    <property type="molecule type" value="Genomic_DNA"/>
</dbReference>
<dbReference type="SMART" id="SM00020">
    <property type="entry name" value="Tryp_SPc"/>
    <property type="match status" value="1"/>
</dbReference>
<evidence type="ECO:0000259" key="4">
    <source>
        <dbReference type="PROSITE" id="PS50240"/>
    </source>
</evidence>
<dbReference type="GO" id="GO:0004252">
    <property type="term" value="F:serine-type endopeptidase activity"/>
    <property type="evidence" value="ECO:0007669"/>
    <property type="project" value="InterPro"/>
</dbReference>
<feature type="chain" id="PRO_5035781451" description="Peptidase S1 domain-containing protein" evidence="3">
    <location>
        <begin position="18"/>
        <end position="601"/>
    </location>
</feature>
<keyword evidence="6" id="KW-1185">Reference proteome</keyword>
<dbReference type="PROSITE" id="PS50068">
    <property type="entry name" value="LDLRA_2"/>
    <property type="match status" value="1"/>
</dbReference>
<dbReference type="OrthoDB" id="2019384at2759"/>
<dbReference type="InterPro" id="IPR002172">
    <property type="entry name" value="LDrepeatLR_classA_rpt"/>
</dbReference>
<dbReference type="CDD" id="cd00112">
    <property type="entry name" value="LDLa"/>
    <property type="match status" value="1"/>
</dbReference>
<dbReference type="Proteomes" id="UP000494106">
    <property type="component" value="Unassembled WGS sequence"/>
</dbReference>
<keyword evidence="3" id="KW-0732">Signal</keyword>
<feature type="disulfide bond" evidence="2">
    <location>
        <begin position="47"/>
        <end position="62"/>
    </location>
</feature>
<dbReference type="AlphaFoldDB" id="A0A8S0YSW6"/>
<dbReference type="InterPro" id="IPR018114">
    <property type="entry name" value="TRYPSIN_HIS"/>
</dbReference>
<name>A0A8S0YSW6_ARCPL</name>
<dbReference type="SMART" id="SM00192">
    <property type="entry name" value="LDLa"/>
    <property type="match status" value="1"/>
</dbReference>
<organism evidence="5 6">
    <name type="scientific">Arctia plantaginis</name>
    <name type="common">Wood tiger moth</name>
    <name type="synonym">Phalaena plantaginis</name>
    <dbReference type="NCBI Taxonomy" id="874455"/>
    <lineage>
        <taxon>Eukaryota</taxon>
        <taxon>Metazoa</taxon>
        <taxon>Ecdysozoa</taxon>
        <taxon>Arthropoda</taxon>
        <taxon>Hexapoda</taxon>
        <taxon>Insecta</taxon>
        <taxon>Pterygota</taxon>
        <taxon>Neoptera</taxon>
        <taxon>Endopterygota</taxon>
        <taxon>Lepidoptera</taxon>
        <taxon>Glossata</taxon>
        <taxon>Ditrysia</taxon>
        <taxon>Noctuoidea</taxon>
        <taxon>Erebidae</taxon>
        <taxon>Arctiinae</taxon>
        <taxon>Arctia</taxon>
    </lineage>
</organism>
<evidence type="ECO:0000256" key="3">
    <source>
        <dbReference type="SAM" id="SignalP"/>
    </source>
</evidence>
<dbReference type="PROSITE" id="PS50240">
    <property type="entry name" value="TRYPSIN_DOM"/>
    <property type="match status" value="1"/>
</dbReference>
<dbReference type="GO" id="GO:0006508">
    <property type="term" value="P:proteolysis"/>
    <property type="evidence" value="ECO:0007669"/>
    <property type="project" value="InterPro"/>
</dbReference>
<dbReference type="InterPro" id="IPR009003">
    <property type="entry name" value="Peptidase_S1_PA"/>
</dbReference>
<dbReference type="InterPro" id="IPR043504">
    <property type="entry name" value="Peptidase_S1_PA_chymotrypsin"/>
</dbReference>
<feature type="signal peptide" evidence="3">
    <location>
        <begin position="1"/>
        <end position="17"/>
    </location>
</feature>
<dbReference type="CDD" id="cd00190">
    <property type="entry name" value="Tryp_SPc"/>
    <property type="match status" value="1"/>
</dbReference>
<dbReference type="PANTHER" id="PTHR24252">
    <property type="entry name" value="ACROSIN-RELATED"/>
    <property type="match status" value="1"/>
</dbReference>
<dbReference type="Pfam" id="PF00089">
    <property type="entry name" value="Trypsin"/>
    <property type="match status" value="1"/>
</dbReference>
<gene>
    <name evidence="5" type="ORF">APLA_LOCUS1075</name>
</gene>
<keyword evidence="1 2" id="KW-1015">Disulfide bond</keyword>
<evidence type="ECO:0000256" key="1">
    <source>
        <dbReference type="ARBA" id="ARBA00023157"/>
    </source>
</evidence>
<dbReference type="InterPro" id="IPR001314">
    <property type="entry name" value="Peptidase_S1A"/>
</dbReference>
<dbReference type="InterPro" id="IPR001254">
    <property type="entry name" value="Trypsin_dom"/>
</dbReference>
<dbReference type="SUPFAM" id="SSF57424">
    <property type="entry name" value="LDL receptor-like module"/>
    <property type="match status" value="1"/>
</dbReference>
<evidence type="ECO:0000256" key="2">
    <source>
        <dbReference type="PROSITE-ProRule" id="PRU00124"/>
    </source>
</evidence>
<dbReference type="PROSITE" id="PS00134">
    <property type="entry name" value="TRYPSIN_HIS"/>
    <property type="match status" value="1"/>
</dbReference>
<dbReference type="PROSITE" id="PS01209">
    <property type="entry name" value="LDLRA_1"/>
    <property type="match status" value="1"/>
</dbReference>
<dbReference type="SUPFAM" id="SSF50494">
    <property type="entry name" value="Trypsin-like serine proteases"/>
    <property type="match status" value="1"/>
</dbReference>
<proteinExistence type="predicted"/>
<dbReference type="Gene3D" id="2.10.70.10">
    <property type="entry name" value="Complement Module, domain 1"/>
    <property type="match status" value="1"/>
</dbReference>
<sequence length="601" mass="66340">MLSCVFFLISLATTALASGSYFCGTSASATEFKCKQGSDCVRKENVCDGTRDCDDGSDEELCSNSQSKTCILPPYPAHGTYEVWNAPIDRLKGPGQSFESFLLKLKCDPGYGVTEPGFESDINGVRDIYCINGKWSQKMAECERFCKLDPDPSVRFICGGRLCNTYVPPGTVVNPICNSPVYYSTEGLLYMTCIGGSWDYVARCRADCGRVTPNGVQLIIDGKASKRGELPWHVGIYRKTSKPFTQICGGSLVSNDVVISAAHCFWSDLKKLQPASDFAVAIGKLHLDWNDSRDIDVQKSNVKKISIPRLFEGVQANFQEDIAVLILTTSFVYKTYIRPVCLNFDDIFDRLQLQHGNLGKLAGWGLTSVNGGSAPYLQVVQLPFISEGVCIKALPASFRPYITGDKFCAGYTNGTAVCKGDSGGGLAFPEREQGMDRYYLRGVVSTAPNLEDQLCNDKSYSTFTKITKHQEFIKNALAEAISLKTCPRGQEATCNPNPPYVEDSDGPNNDGVIPVPLLIPPSSTSNDPYACILPPQPKSGLFEIKTNHKDNEFFVLNVKCQLFLWEMEPEYAKMYLVIFNVKYFAKTAVRRAAEVKRNHQL</sequence>
<dbReference type="PRINTS" id="PR00722">
    <property type="entry name" value="CHYMOTRYPSIN"/>
</dbReference>
<dbReference type="Pfam" id="PF00057">
    <property type="entry name" value="Ldl_recept_a"/>
    <property type="match status" value="1"/>
</dbReference>
<reference evidence="5 6" key="1">
    <citation type="submission" date="2020-04" db="EMBL/GenBank/DDBJ databases">
        <authorList>
            <person name="Wallbank WR R."/>
            <person name="Pardo Diaz C."/>
            <person name="Kozak K."/>
            <person name="Martin S."/>
            <person name="Jiggins C."/>
            <person name="Moest M."/>
            <person name="Warren A I."/>
            <person name="Byers J.R.P. K."/>
            <person name="Montejo-Kovacevich G."/>
            <person name="Yen C E."/>
        </authorList>
    </citation>
    <scope>NUCLEOTIDE SEQUENCE [LARGE SCALE GENOMIC DNA]</scope>
</reference>
<protein>
    <recommendedName>
        <fullName evidence="4">Peptidase S1 domain-containing protein</fullName>
    </recommendedName>
</protein>
<dbReference type="InterPro" id="IPR023415">
    <property type="entry name" value="LDLR_class-A_CS"/>
</dbReference>
<dbReference type="InterPro" id="IPR036055">
    <property type="entry name" value="LDL_receptor-like_sf"/>
</dbReference>